<dbReference type="PROSITE" id="PS50005">
    <property type="entry name" value="TPR"/>
    <property type="match status" value="1"/>
</dbReference>
<dbReference type="Pfam" id="PF13432">
    <property type="entry name" value="TPR_16"/>
    <property type="match status" value="1"/>
</dbReference>
<comment type="caution">
    <text evidence="4">The sequence shown here is derived from an EMBL/GenBank/DDBJ whole genome shotgun (WGS) entry which is preliminary data.</text>
</comment>
<keyword evidence="3" id="KW-0812">Transmembrane</keyword>
<dbReference type="InterPro" id="IPR011990">
    <property type="entry name" value="TPR-like_helical_dom_sf"/>
</dbReference>
<dbReference type="InterPro" id="IPR019734">
    <property type="entry name" value="TPR_rpt"/>
</dbReference>
<protein>
    <submittedName>
        <fullName evidence="4">Tetratricopeptide repeat-containing protein</fullName>
    </submittedName>
</protein>
<evidence type="ECO:0000256" key="2">
    <source>
        <dbReference type="SAM" id="MobiDB-lite"/>
    </source>
</evidence>
<dbReference type="OrthoDB" id="9808622at2"/>
<dbReference type="RefSeq" id="WP_009642971.1">
    <property type="nucleotide sequence ID" value="NZ_CAUQLQ010000036.1"/>
</dbReference>
<organism evidence="4 5">
    <name type="scientific">Capnocytophaga granulosa</name>
    <dbReference type="NCBI Taxonomy" id="45242"/>
    <lineage>
        <taxon>Bacteria</taxon>
        <taxon>Pseudomonadati</taxon>
        <taxon>Bacteroidota</taxon>
        <taxon>Flavobacteriia</taxon>
        <taxon>Flavobacteriales</taxon>
        <taxon>Flavobacteriaceae</taxon>
        <taxon>Capnocytophaga</taxon>
    </lineage>
</organism>
<dbReference type="Gene3D" id="1.25.40.10">
    <property type="entry name" value="Tetratricopeptide repeat domain"/>
    <property type="match status" value="1"/>
</dbReference>
<keyword evidence="3" id="KW-0472">Membrane</keyword>
<dbReference type="Proteomes" id="UP000182771">
    <property type="component" value="Unassembled WGS sequence"/>
</dbReference>
<sequence length="271" mass="30126">MSVYKKNNYRPGRQTKKERQQEEAANEVSSEQLSHESTTAEVFDTLDEKAGKTEAWVIQHQRTILFTIVAVVVVGLGYMFYKQFVSEPREREISEQLSFAQSVFNQALDANTTATRDSLFTLSLNGDKTHAGFLKIIKDHGSSKAGNVANYAAGMAYLQLNKYKEAVTHLDKFSSSDPILSALALGNIGDAFVALNQPKDAMDYYKKAIDKSDNALTAPIYLSKAAQVAQDQKNYKEALTYLERIKTDYPNSEEAASVDVQISQVEALTNL</sequence>
<feature type="compositionally biased region" description="Polar residues" evidence="2">
    <location>
        <begin position="27"/>
        <end position="37"/>
    </location>
</feature>
<evidence type="ECO:0000313" key="5">
    <source>
        <dbReference type="Proteomes" id="UP000182771"/>
    </source>
</evidence>
<evidence type="ECO:0000313" key="4">
    <source>
        <dbReference type="EMBL" id="SDW36712.1"/>
    </source>
</evidence>
<proteinExistence type="predicted"/>
<feature type="repeat" description="TPR" evidence="1">
    <location>
        <begin position="182"/>
        <end position="215"/>
    </location>
</feature>
<feature type="transmembrane region" description="Helical" evidence="3">
    <location>
        <begin position="63"/>
        <end position="81"/>
    </location>
</feature>
<feature type="region of interest" description="Disordered" evidence="2">
    <location>
        <begin position="1"/>
        <end position="37"/>
    </location>
</feature>
<keyword evidence="1" id="KW-0802">TPR repeat</keyword>
<dbReference type="GeneID" id="85016134"/>
<accession>A0A1H2SYM6</accession>
<gene>
    <name evidence="4" type="ORF">SAMN05444420_10232</name>
</gene>
<name>A0A1H2SYM6_9FLAO</name>
<evidence type="ECO:0000256" key="3">
    <source>
        <dbReference type="SAM" id="Phobius"/>
    </source>
</evidence>
<dbReference type="EMBL" id="FNND01000002">
    <property type="protein sequence ID" value="SDW36712.1"/>
    <property type="molecule type" value="Genomic_DNA"/>
</dbReference>
<dbReference type="AlphaFoldDB" id="A0A1H2SYM6"/>
<reference evidence="4 5" key="1">
    <citation type="submission" date="2016-10" db="EMBL/GenBank/DDBJ databases">
        <authorList>
            <person name="Varghese N."/>
            <person name="Submissions S."/>
        </authorList>
    </citation>
    <scope>NUCLEOTIDE SEQUENCE [LARGE SCALE GENOMIC DNA]</scope>
    <source>
        <strain evidence="4 5">DSM 11449</strain>
    </source>
</reference>
<dbReference type="SUPFAM" id="SSF48452">
    <property type="entry name" value="TPR-like"/>
    <property type="match status" value="1"/>
</dbReference>
<dbReference type="Pfam" id="PF13174">
    <property type="entry name" value="TPR_6"/>
    <property type="match status" value="1"/>
</dbReference>
<evidence type="ECO:0000256" key="1">
    <source>
        <dbReference type="PROSITE-ProRule" id="PRU00339"/>
    </source>
</evidence>
<dbReference type="SMART" id="SM00028">
    <property type="entry name" value="TPR"/>
    <property type="match status" value="3"/>
</dbReference>
<keyword evidence="5" id="KW-1185">Reference proteome</keyword>
<keyword evidence="3" id="KW-1133">Transmembrane helix</keyword>